<dbReference type="Proteomes" id="UP000241447">
    <property type="component" value="Chromosome"/>
</dbReference>
<reference evidence="2 3" key="1">
    <citation type="submission" date="2018-03" db="EMBL/GenBank/DDBJ databases">
        <title>The Complete Genome of Celeribacter baekdonensis strain LH4, a Thiosulfate-Oxidizing Alphaproteobacterium Isolated from Gulf of Mexico Continental Slope Sediments.</title>
        <authorList>
            <person name="Flood B.E."/>
            <person name="Bailey J.V."/>
            <person name="Leprich D."/>
        </authorList>
    </citation>
    <scope>NUCLEOTIDE SEQUENCE [LARGE SCALE GENOMIC DNA]</scope>
    <source>
        <strain evidence="2 3">LH4</strain>
    </source>
</reference>
<keyword evidence="1" id="KW-1133">Transmembrane helix</keyword>
<protein>
    <recommendedName>
        <fullName evidence="4">DUF2484 family protein</fullName>
    </recommendedName>
</protein>
<evidence type="ECO:0000256" key="1">
    <source>
        <dbReference type="SAM" id="Phobius"/>
    </source>
</evidence>
<dbReference type="EMBL" id="CP028475">
    <property type="protein sequence ID" value="AVW91523.1"/>
    <property type="molecule type" value="Genomic_DNA"/>
</dbReference>
<dbReference type="KEGG" id="cbak:DA792_10880"/>
<dbReference type="InterPro" id="IPR018919">
    <property type="entry name" value="DUF2484"/>
</dbReference>
<proteinExistence type="predicted"/>
<evidence type="ECO:0008006" key="4">
    <source>
        <dbReference type="Google" id="ProtNLM"/>
    </source>
</evidence>
<name>A0A2R4M2Y9_9RHOB</name>
<dbReference type="RefSeq" id="WP_107719965.1">
    <property type="nucleotide sequence ID" value="NZ_CP028475.1"/>
</dbReference>
<evidence type="ECO:0000313" key="2">
    <source>
        <dbReference type="EMBL" id="AVW91523.1"/>
    </source>
</evidence>
<organism evidence="2 3">
    <name type="scientific">Celeribacter baekdonensis</name>
    <dbReference type="NCBI Taxonomy" id="875171"/>
    <lineage>
        <taxon>Bacteria</taxon>
        <taxon>Pseudomonadati</taxon>
        <taxon>Pseudomonadota</taxon>
        <taxon>Alphaproteobacteria</taxon>
        <taxon>Rhodobacterales</taxon>
        <taxon>Roseobacteraceae</taxon>
        <taxon>Celeribacter</taxon>
    </lineage>
</organism>
<dbReference type="AlphaFoldDB" id="A0A2R4M2Y9"/>
<sequence>MGWVGLCAFGAGGLCLGRGRVMALMLFGVLPWTPIVALCLWALATMALAPLPLRHQIGPGFALLLVLPVLLIWTGRVYGPWPVVCACAAAVSLFRKPLGVVAKRVLRLFRKS</sequence>
<feature type="transmembrane region" description="Helical" evidence="1">
    <location>
        <begin position="29"/>
        <end position="50"/>
    </location>
</feature>
<keyword evidence="1" id="KW-0812">Transmembrane</keyword>
<feature type="transmembrane region" description="Helical" evidence="1">
    <location>
        <begin position="57"/>
        <end position="75"/>
    </location>
</feature>
<gene>
    <name evidence="2" type="ORF">DA792_10880</name>
</gene>
<dbReference type="Pfam" id="PF10658">
    <property type="entry name" value="DUF2484"/>
    <property type="match status" value="1"/>
</dbReference>
<accession>A0A2R4M2Y9</accession>
<keyword evidence="1" id="KW-0472">Membrane</keyword>
<evidence type="ECO:0000313" key="3">
    <source>
        <dbReference type="Proteomes" id="UP000241447"/>
    </source>
</evidence>
<feature type="transmembrane region" description="Helical" evidence="1">
    <location>
        <begin position="81"/>
        <end position="102"/>
    </location>
</feature>